<protein>
    <recommendedName>
        <fullName evidence="4">AAA+ ATPase domain-containing protein</fullName>
    </recommendedName>
</protein>
<dbReference type="Proteomes" id="UP001152798">
    <property type="component" value="Chromosome 5"/>
</dbReference>
<dbReference type="AlphaFoldDB" id="A0A9P0HHR5"/>
<evidence type="ECO:0000256" key="1">
    <source>
        <dbReference type="ARBA" id="ARBA00006235"/>
    </source>
</evidence>
<evidence type="ECO:0008006" key="4">
    <source>
        <dbReference type="Google" id="ProtNLM"/>
    </source>
</evidence>
<sequence length="319" mass="36549">MSYFKKTIKIIIIVLYLEFTYSQSILDSIRNFGLNLDNLVFCNEFWLPTKEFPGLKEKLKSDVFGQPFVKNNLIPILEDYYLKANYKDSKNALVLSFHGPPGVGKSFVSEILSVAPFIKNKHLFSANNIFFDKHLVDKHKANINQLIDSSIRDCERSLFIFDDADYFPSEIFQELNVFRKIDGGLKYGGSVFIFLFQVGAEQLTALTLDLLRKGERREMFHIDEFHNIIKNAMLDKGYSGDSIFMKPINKIIPFLPLEKEHIKKCIDKGFVNEGYDITENDYKKVYELLGFQSGTSFSSSGCKLALAKLSMGLNSKTEL</sequence>
<organism evidence="2 3">
    <name type="scientific">Nezara viridula</name>
    <name type="common">Southern green stink bug</name>
    <name type="synonym">Cimex viridulus</name>
    <dbReference type="NCBI Taxonomy" id="85310"/>
    <lineage>
        <taxon>Eukaryota</taxon>
        <taxon>Metazoa</taxon>
        <taxon>Ecdysozoa</taxon>
        <taxon>Arthropoda</taxon>
        <taxon>Hexapoda</taxon>
        <taxon>Insecta</taxon>
        <taxon>Pterygota</taxon>
        <taxon>Neoptera</taxon>
        <taxon>Paraneoptera</taxon>
        <taxon>Hemiptera</taxon>
        <taxon>Heteroptera</taxon>
        <taxon>Panheteroptera</taxon>
        <taxon>Pentatomomorpha</taxon>
        <taxon>Pentatomoidea</taxon>
        <taxon>Pentatomidae</taxon>
        <taxon>Pentatominae</taxon>
        <taxon>Nezara</taxon>
    </lineage>
</organism>
<dbReference type="GO" id="GO:0005524">
    <property type="term" value="F:ATP binding"/>
    <property type="evidence" value="ECO:0007669"/>
    <property type="project" value="InterPro"/>
</dbReference>
<keyword evidence="3" id="KW-1185">Reference proteome</keyword>
<dbReference type="Pfam" id="PF06309">
    <property type="entry name" value="Torsin"/>
    <property type="match status" value="1"/>
</dbReference>
<dbReference type="InterPro" id="IPR027417">
    <property type="entry name" value="P-loop_NTPase"/>
</dbReference>
<dbReference type="EMBL" id="OV725081">
    <property type="protein sequence ID" value="CAH1402155.1"/>
    <property type="molecule type" value="Genomic_DNA"/>
</dbReference>
<dbReference type="PANTHER" id="PTHR10760">
    <property type="entry name" value="TORSIN"/>
    <property type="match status" value="1"/>
</dbReference>
<dbReference type="PANTHER" id="PTHR10760:SF2">
    <property type="entry name" value="LD13476P-RELATED"/>
    <property type="match status" value="1"/>
</dbReference>
<proteinExistence type="inferred from homology"/>
<dbReference type="InterPro" id="IPR010448">
    <property type="entry name" value="Torsin"/>
</dbReference>
<evidence type="ECO:0000313" key="2">
    <source>
        <dbReference type="EMBL" id="CAH1402155.1"/>
    </source>
</evidence>
<comment type="similarity">
    <text evidence="1">Belongs to the ClpA/ClpB family. Torsin subfamily.</text>
</comment>
<accession>A0A9P0HHR5</accession>
<evidence type="ECO:0000313" key="3">
    <source>
        <dbReference type="Proteomes" id="UP001152798"/>
    </source>
</evidence>
<reference evidence="2" key="1">
    <citation type="submission" date="2022-01" db="EMBL/GenBank/DDBJ databases">
        <authorList>
            <person name="King R."/>
        </authorList>
    </citation>
    <scope>NUCLEOTIDE SEQUENCE</scope>
</reference>
<dbReference type="Gene3D" id="3.40.50.300">
    <property type="entry name" value="P-loop containing nucleotide triphosphate hydrolases"/>
    <property type="match status" value="1"/>
</dbReference>
<dbReference type="OrthoDB" id="19623at2759"/>
<dbReference type="GO" id="GO:0016887">
    <property type="term" value="F:ATP hydrolysis activity"/>
    <property type="evidence" value="ECO:0007669"/>
    <property type="project" value="InterPro"/>
</dbReference>
<dbReference type="GO" id="GO:0012505">
    <property type="term" value="C:endomembrane system"/>
    <property type="evidence" value="ECO:0007669"/>
    <property type="project" value="UniProtKB-ARBA"/>
</dbReference>
<gene>
    <name evidence="2" type="ORF">NEZAVI_LOCUS11037</name>
</gene>
<dbReference type="SUPFAM" id="SSF52540">
    <property type="entry name" value="P-loop containing nucleoside triphosphate hydrolases"/>
    <property type="match status" value="1"/>
</dbReference>
<name>A0A9P0HHR5_NEZVI</name>
<dbReference type="GO" id="GO:0005737">
    <property type="term" value="C:cytoplasm"/>
    <property type="evidence" value="ECO:0007669"/>
    <property type="project" value="UniProtKB-ARBA"/>
</dbReference>